<evidence type="ECO:0000256" key="3">
    <source>
        <dbReference type="RuleBase" id="RU363015"/>
    </source>
</evidence>
<dbReference type="PANTHER" id="PTHR31223:SF70">
    <property type="entry name" value="LOG FAMILY PROTEIN YJL055W"/>
    <property type="match status" value="1"/>
</dbReference>
<dbReference type="OrthoDB" id="9801098at2"/>
<dbReference type="GO" id="GO:0009691">
    <property type="term" value="P:cytokinin biosynthetic process"/>
    <property type="evidence" value="ECO:0007669"/>
    <property type="project" value="UniProtKB-UniRule"/>
</dbReference>
<keyword evidence="5" id="KW-1185">Reference proteome</keyword>
<evidence type="ECO:0000313" key="4">
    <source>
        <dbReference type="EMBL" id="AFD08962.1"/>
    </source>
</evidence>
<dbReference type="HOGENOM" id="CLU_058336_4_2_10"/>
<reference evidence="4" key="1">
    <citation type="submission" date="2012-02" db="EMBL/GenBank/DDBJ databases">
        <title>The complete genome of Solitalea canadensis DSM 3403.</title>
        <authorList>
            <consortium name="US DOE Joint Genome Institute (JGI-PGF)"/>
            <person name="Lucas S."/>
            <person name="Copeland A."/>
            <person name="Lapidus A."/>
            <person name="Glavina del Rio T."/>
            <person name="Dalin E."/>
            <person name="Tice H."/>
            <person name="Bruce D."/>
            <person name="Goodwin L."/>
            <person name="Pitluck S."/>
            <person name="Peters L."/>
            <person name="Ovchinnikova G."/>
            <person name="Lu M."/>
            <person name="Kyrpides N."/>
            <person name="Mavromatis K."/>
            <person name="Ivanova N."/>
            <person name="Brettin T."/>
            <person name="Detter J.C."/>
            <person name="Han C."/>
            <person name="Larimer F."/>
            <person name="Land M."/>
            <person name="Hauser L."/>
            <person name="Markowitz V."/>
            <person name="Cheng J.-F."/>
            <person name="Hugenholtz P."/>
            <person name="Woyke T."/>
            <person name="Wu D."/>
            <person name="Spring S."/>
            <person name="Schroeder M."/>
            <person name="Kopitz M."/>
            <person name="Brambilla E."/>
            <person name="Klenk H.-P."/>
            <person name="Eisen J.A."/>
        </authorList>
    </citation>
    <scope>NUCLEOTIDE SEQUENCE</scope>
    <source>
        <strain evidence="4">DSM 3403</strain>
    </source>
</reference>
<dbReference type="InterPro" id="IPR031100">
    <property type="entry name" value="LOG_fam"/>
</dbReference>
<dbReference type="eggNOG" id="COG1611">
    <property type="taxonomic scope" value="Bacteria"/>
</dbReference>
<sequence length="188" mass="21293">MKSLCVFCGSSYGQNDSYRKAARELAMLLVDKRITLIYGGGNIGLMGEVARTVRDLGGRVVGIIPEFLMIKEVGMVEGCELHVVENMHQRKALMAEYSDGFLALPGGIGTFEELFEVLTWKQLRLHQKPIGLLNINGYYDHLLAFLERTKREEFFKDWGLMKVAEKPKELLDLLLHEHSGISTNYDLI</sequence>
<accession>H8KM40</accession>
<protein>
    <recommendedName>
        <fullName evidence="3">Cytokinin riboside 5'-monophosphate phosphoribohydrolase</fullName>
        <ecNumber evidence="3">3.2.2.n1</ecNumber>
    </recommendedName>
</protein>
<dbReference type="Pfam" id="PF03641">
    <property type="entry name" value="Lysine_decarbox"/>
    <property type="match status" value="1"/>
</dbReference>
<dbReference type="RefSeq" id="WP_014682185.1">
    <property type="nucleotide sequence ID" value="NC_017770.1"/>
</dbReference>
<dbReference type="InterPro" id="IPR005269">
    <property type="entry name" value="LOG"/>
</dbReference>
<dbReference type="PANTHER" id="PTHR31223">
    <property type="entry name" value="LOG FAMILY PROTEIN YJL055W"/>
    <property type="match status" value="1"/>
</dbReference>
<keyword evidence="3" id="KW-0203">Cytokinin biosynthesis</keyword>
<dbReference type="EMBL" id="CP003349">
    <property type="protein sequence ID" value="AFD08962.1"/>
    <property type="molecule type" value="Genomic_DNA"/>
</dbReference>
<dbReference type="Proteomes" id="UP000007590">
    <property type="component" value="Chromosome"/>
</dbReference>
<name>H8KM40_SOLCM</name>
<dbReference type="GO" id="GO:0005829">
    <property type="term" value="C:cytosol"/>
    <property type="evidence" value="ECO:0007669"/>
    <property type="project" value="TreeGrafter"/>
</dbReference>
<dbReference type="GO" id="GO:0008714">
    <property type="term" value="F:AMP nucleosidase activity"/>
    <property type="evidence" value="ECO:0007669"/>
    <property type="project" value="UniProtKB-EC"/>
</dbReference>
<gene>
    <name evidence="4" type="ordered locus">Solca_3969</name>
</gene>
<dbReference type="KEGG" id="scn:Solca_3969"/>
<evidence type="ECO:0000313" key="5">
    <source>
        <dbReference type="Proteomes" id="UP000007590"/>
    </source>
</evidence>
<evidence type="ECO:0000256" key="2">
    <source>
        <dbReference type="ARBA" id="ARBA00006763"/>
    </source>
</evidence>
<organism evidence="4 5">
    <name type="scientific">Solitalea canadensis (strain ATCC 29591 / DSM 3403 / JCM 21819 / LMG 8368 / NBRC 15130 / NCIMB 12057 / USAM 9D)</name>
    <name type="common">Flexibacter canadensis</name>
    <dbReference type="NCBI Taxonomy" id="929556"/>
    <lineage>
        <taxon>Bacteria</taxon>
        <taxon>Pseudomonadati</taxon>
        <taxon>Bacteroidota</taxon>
        <taxon>Sphingobacteriia</taxon>
        <taxon>Sphingobacteriales</taxon>
        <taxon>Sphingobacteriaceae</taxon>
        <taxon>Solitalea</taxon>
    </lineage>
</organism>
<dbReference type="NCBIfam" id="TIGR00730">
    <property type="entry name" value="Rossman fold protein, TIGR00730 family"/>
    <property type="match status" value="1"/>
</dbReference>
<dbReference type="EC" id="3.2.2.n1" evidence="3"/>
<proteinExistence type="inferred from homology"/>
<comment type="catalytic activity">
    <reaction evidence="1">
        <text>AMP + H2O = D-ribose 5-phosphate + adenine</text>
        <dbReference type="Rhea" id="RHEA:20129"/>
        <dbReference type="ChEBI" id="CHEBI:15377"/>
        <dbReference type="ChEBI" id="CHEBI:16708"/>
        <dbReference type="ChEBI" id="CHEBI:78346"/>
        <dbReference type="ChEBI" id="CHEBI:456215"/>
        <dbReference type="EC" id="3.2.2.4"/>
    </reaction>
</comment>
<evidence type="ECO:0000256" key="1">
    <source>
        <dbReference type="ARBA" id="ARBA00000274"/>
    </source>
</evidence>
<dbReference type="STRING" id="929556.Solca_3969"/>
<dbReference type="AlphaFoldDB" id="H8KM40"/>
<comment type="similarity">
    <text evidence="2 3">Belongs to the LOG family.</text>
</comment>
<dbReference type="SUPFAM" id="SSF102405">
    <property type="entry name" value="MCP/YpsA-like"/>
    <property type="match status" value="1"/>
</dbReference>
<dbReference type="Gene3D" id="3.40.50.450">
    <property type="match status" value="1"/>
</dbReference>
<keyword evidence="3" id="KW-0378">Hydrolase</keyword>